<sequence length="398" mass="43824">MQRLRIDLIAAARPNFMKVAPLFHALHEESWCSLRLVHTGQHYDRNMSEAFFRDLKLPSPDLNLGVGSGSHAEQTANVMLTYEGACVADRPDLIVVVGDVNATLACTLVGTKMGIPVAHLEAGLRSRDRRMPEEINRLVTDAVADILWTPSPDADENLAAEGVPPEKITRVGNIMIDSYELMRERIDASGERSRLGLEKREYAVVTLHRPSNVDAPEPLKLLISQLKGIAARLPLVFPVHPRTRKNLEAFGLWPKLAEAPNLQVIEPLGYVDFMNLVCGARLTITDSGGVQEETTYLGIPCLTLRTTTERPITVTEGTNRLVTTVELVPAVDEILAGQWPHGRKPQLWDGHTAARVAADIRSRLLIAPPPLPKNQRSPQVPVSMCQAMRESGRGRIAG</sequence>
<feature type="domain" description="UDP-N-acetylglucosamine 2-epimerase" evidence="2">
    <location>
        <begin position="25"/>
        <end position="359"/>
    </location>
</feature>
<name>A0ABW0QJD8_9GAMM</name>
<dbReference type="InterPro" id="IPR029767">
    <property type="entry name" value="WecB-like"/>
</dbReference>
<dbReference type="Gene3D" id="3.40.50.2000">
    <property type="entry name" value="Glycogen Phosphorylase B"/>
    <property type="match status" value="2"/>
</dbReference>
<keyword evidence="4" id="KW-1185">Reference proteome</keyword>
<comment type="similarity">
    <text evidence="1">Belongs to the UDP-N-acetylglucosamine 2-epimerase family.</text>
</comment>
<organism evidence="3 4">
    <name type="scientific">Rhodanobacter ginsengisoli</name>
    <dbReference type="NCBI Taxonomy" id="418646"/>
    <lineage>
        <taxon>Bacteria</taxon>
        <taxon>Pseudomonadati</taxon>
        <taxon>Pseudomonadota</taxon>
        <taxon>Gammaproteobacteria</taxon>
        <taxon>Lysobacterales</taxon>
        <taxon>Rhodanobacteraceae</taxon>
        <taxon>Rhodanobacter</taxon>
    </lineage>
</organism>
<dbReference type="Proteomes" id="UP001596114">
    <property type="component" value="Unassembled WGS sequence"/>
</dbReference>
<proteinExistence type="inferred from homology"/>
<reference evidence="4" key="1">
    <citation type="journal article" date="2019" name="Int. J. Syst. Evol. Microbiol.">
        <title>The Global Catalogue of Microorganisms (GCM) 10K type strain sequencing project: providing services to taxonomists for standard genome sequencing and annotation.</title>
        <authorList>
            <consortium name="The Broad Institute Genomics Platform"/>
            <consortium name="The Broad Institute Genome Sequencing Center for Infectious Disease"/>
            <person name="Wu L."/>
            <person name="Ma J."/>
        </authorList>
    </citation>
    <scope>NUCLEOTIDE SEQUENCE [LARGE SCALE GENOMIC DNA]</scope>
    <source>
        <strain evidence="4">CGMCC 1.16619</strain>
    </source>
</reference>
<gene>
    <name evidence="3" type="primary">wecB</name>
    <name evidence="3" type="ORF">ACFPPA_00965</name>
</gene>
<dbReference type="CDD" id="cd03786">
    <property type="entry name" value="GTB_UDP-GlcNAc_2-Epimerase"/>
    <property type="match status" value="1"/>
</dbReference>
<protein>
    <submittedName>
        <fullName evidence="3">Non-hydrolyzing UDP-N-acetylglucosamine 2-epimerase</fullName>
        <ecNumber evidence="3">5.1.3.14</ecNumber>
    </submittedName>
</protein>
<dbReference type="EC" id="5.1.3.14" evidence="3"/>
<dbReference type="GO" id="GO:0008761">
    <property type="term" value="F:UDP-N-acetylglucosamine 2-epimerase activity"/>
    <property type="evidence" value="ECO:0007669"/>
    <property type="project" value="UniProtKB-EC"/>
</dbReference>
<comment type="caution">
    <text evidence="3">The sequence shown here is derived from an EMBL/GenBank/DDBJ whole genome shotgun (WGS) entry which is preliminary data.</text>
</comment>
<evidence type="ECO:0000259" key="2">
    <source>
        <dbReference type="Pfam" id="PF02350"/>
    </source>
</evidence>
<accession>A0ABW0QJD8</accession>
<dbReference type="PANTHER" id="PTHR43174">
    <property type="entry name" value="UDP-N-ACETYLGLUCOSAMINE 2-EPIMERASE"/>
    <property type="match status" value="1"/>
</dbReference>
<evidence type="ECO:0000313" key="3">
    <source>
        <dbReference type="EMBL" id="MFC5524302.1"/>
    </source>
</evidence>
<evidence type="ECO:0000313" key="4">
    <source>
        <dbReference type="Proteomes" id="UP001596114"/>
    </source>
</evidence>
<dbReference type="InterPro" id="IPR003331">
    <property type="entry name" value="UDP_GlcNAc_Epimerase_2_dom"/>
</dbReference>
<keyword evidence="1 3" id="KW-0413">Isomerase</keyword>
<dbReference type="Pfam" id="PF02350">
    <property type="entry name" value="Epimerase_2"/>
    <property type="match status" value="1"/>
</dbReference>
<dbReference type="NCBIfam" id="TIGR00236">
    <property type="entry name" value="wecB"/>
    <property type="match status" value="1"/>
</dbReference>
<dbReference type="RefSeq" id="WP_377316374.1">
    <property type="nucleotide sequence ID" value="NZ_JBHSNF010000001.1"/>
</dbReference>
<dbReference type="SUPFAM" id="SSF53756">
    <property type="entry name" value="UDP-Glycosyltransferase/glycogen phosphorylase"/>
    <property type="match status" value="1"/>
</dbReference>
<dbReference type="EMBL" id="JBHSNF010000001">
    <property type="protein sequence ID" value="MFC5524302.1"/>
    <property type="molecule type" value="Genomic_DNA"/>
</dbReference>
<evidence type="ECO:0000256" key="1">
    <source>
        <dbReference type="RuleBase" id="RU003513"/>
    </source>
</evidence>
<dbReference type="PANTHER" id="PTHR43174:SF1">
    <property type="entry name" value="UDP-N-ACETYLGLUCOSAMINE 2-EPIMERASE"/>
    <property type="match status" value="1"/>
</dbReference>